<dbReference type="InterPro" id="IPR002347">
    <property type="entry name" value="SDR_fam"/>
</dbReference>
<dbReference type="CDD" id="cd05233">
    <property type="entry name" value="SDR_c"/>
    <property type="match status" value="1"/>
</dbReference>
<evidence type="ECO:0000313" key="3">
    <source>
        <dbReference type="Proteomes" id="UP000255207"/>
    </source>
</evidence>
<comment type="caution">
    <text evidence="2">The sequence shown here is derived from an EMBL/GenBank/DDBJ whole genome shotgun (WGS) entry which is preliminary data.</text>
</comment>
<dbReference type="PRINTS" id="PR00081">
    <property type="entry name" value="GDHRDH"/>
</dbReference>
<dbReference type="OrthoDB" id="9793325at2"/>
<evidence type="ECO:0000256" key="1">
    <source>
        <dbReference type="ARBA" id="ARBA00006484"/>
    </source>
</evidence>
<keyword evidence="3" id="KW-1185">Reference proteome</keyword>
<gene>
    <name evidence="2" type="ORF">DWE98_12165</name>
</gene>
<name>A0A370L6W7_9HYPH</name>
<comment type="similarity">
    <text evidence="1">Belongs to the short-chain dehydrogenases/reductases (SDR) family.</text>
</comment>
<dbReference type="PRINTS" id="PR00080">
    <property type="entry name" value="SDRFAMILY"/>
</dbReference>
<dbReference type="Proteomes" id="UP000255207">
    <property type="component" value="Unassembled WGS sequence"/>
</dbReference>
<dbReference type="InterPro" id="IPR036291">
    <property type="entry name" value="NAD(P)-bd_dom_sf"/>
</dbReference>
<dbReference type="RefSeq" id="WP_114829522.1">
    <property type="nucleotide sequence ID" value="NZ_QQTO01000021.1"/>
</dbReference>
<dbReference type="PANTHER" id="PTHR43975">
    <property type="entry name" value="ZGC:101858"/>
    <property type="match status" value="1"/>
</dbReference>
<dbReference type="EMBL" id="QQTP01000005">
    <property type="protein sequence ID" value="RDJ25476.1"/>
    <property type="molecule type" value="Genomic_DNA"/>
</dbReference>
<dbReference type="SUPFAM" id="SSF51735">
    <property type="entry name" value="NAD(P)-binding Rossmann-fold domains"/>
    <property type="match status" value="1"/>
</dbReference>
<dbReference type="FunFam" id="3.40.50.720:FF:000084">
    <property type="entry name" value="Short-chain dehydrogenase reductase"/>
    <property type="match status" value="1"/>
</dbReference>
<proteinExistence type="inferred from homology"/>
<accession>A0A370L6W7</accession>
<dbReference type="Gene3D" id="3.40.50.720">
    <property type="entry name" value="NAD(P)-binding Rossmann-like Domain"/>
    <property type="match status" value="1"/>
</dbReference>
<organism evidence="2 3">
    <name type="scientific">Bosea caraganae</name>
    <dbReference type="NCBI Taxonomy" id="2763117"/>
    <lineage>
        <taxon>Bacteria</taxon>
        <taxon>Pseudomonadati</taxon>
        <taxon>Pseudomonadota</taxon>
        <taxon>Alphaproteobacteria</taxon>
        <taxon>Hyphomicrobiales</taxon>
        <taxon>Boseaceae</taxon>
        <taxon>Bosea</taxon>
    </lineage>
</organism>
<protein>
    <submittedName>
        <fullName evidence="2">SDR family NAD(P)-dependent oxidoreductase</fullName>
    </submittedName>
</protein>
<reference evidence="3" key="1">
    <citation type="submission" date="2018-07" db="EMBL/GenBank/DDBJ databases">
        <authorList>
            <person name="Safronova V.I."/>
            <person name="Chirak E.R."/>
            <person name="Sazanova A.L."/>
        </authorList>
    </citation>
    <scope>NUCLEOTIDE SEQUENCE [LARGE SCALE GENOMIC DNA]</scope>
    <source>
        <strain evidence="3">RCAM04685</strain>
    </source>
</reference>
<dbReference type="Pfam" id="PF13561">
    <property type="entry name" value="adh_short_C2"/>
    <property type="match status" value="1"/>
</dbReference>
<evidence type="ECO:0000313" key="2">
    <source>
        <dbReference type="EMBL" id="RDJ25476.1"/>
    </source>
</evidence>
<sequence>MARLSGKAAIITGGAGGIGAATGEVFASEGAKVALVDIDAGALAEVAAHIRKQVPSAQVLEIARDVGREASAAAIVKETLDAFGRLDILVNNAGIRSYEPLDEAKAETWQKILSVNLLSYAYLAREALPALRQSGKGAMVNISSTHAYNPRAGMGQYDVAKAGIISLTKTLAFEEAERGVRVNAVCPGLTLTPFHVRRFAATGKTEHDLRTEKVDHNIQRRWADPKEVAWPILWLASDEASFMTASVIMADGGTRV</sequence>
<dbReference type="AlphaFoldDB" id="A0A370L6W7"/>
<dbReference type="PANTHER" id="PTHR43975:SF2">
    <property type="entry name" value="EG:BACR7A4.14 PROTEIN-RELATED"/>
    <property type="match status" value="1"/>
</dbReference>